<protein>
    <submittedName>
        <fullName evidence="1">Uncharacterized protein</fullName>
    </submittedName>
</protein>
<dbReference type="EMBL" id="CM046513">
    <property type="protein sequence ID" value="KAI8652550.1"/>
    <property type="molecule type" value="Genomic_DNA"/>
</dbReference>
<gene>
    <name evidence="1" type="ORF">NCS57_01319300</name>
</gene>
<keyword evidence="2" id="KW-1185">Reference proteome</keyword>
<name>A0ACC0QGX7_9HYPO</name>
<evidence type="ECO:0000313" key="2">
    <source>
        <dbReference type="Proteomes" id="UP001065298"/>
    </source>
</evidence>
<proteinExistence type="predicted"/>
<dbReference type="Proteomes" id="UP001065298">
    <property type="component" value="Chromosome 11"/>
</dbReference>
<accession>A0ACC0QGX7</accession>
<evidence type="ECO:0000313" key="1">
    <source>
        <dbReference type="EMBL" id="KAI8652550.1"/>
    </source>
</evidence>
<comment type="caution">
    <text evidence="1">The sequence shown here is derived from an EMBL/GenBank/DDBJ whole genome shotgun (WGS) entry which is preliminary data.</text>
</comment>
<sequence>MKLERTVPTWAYTRTRWLLEAGADVHVSDMNGMSCFDLAFHIDDYELQRTIIPYTDVDVLETILVAETLRGPLLQQWLRDSLESTLANLRLLVKSGACPDARSSVGQNCLHICIQFADSRKAPNALRRALVELISQGADVNATDHSGNTVTDVAFRRLDPRGAQGTYPADLWACSLAACGYDVLGEFQGGQARLTRYGSRYKKKHFESLWEGIEDRSYILNNVLSLPRETLNHTFPEVLKTIPQTELRTLLDFHLSFFEGTNHYEWIPDLRQAGVDMESIQAIIVSDGENTTKELFFDTPPGDLKTQKVTCRFPQLQFHHSSCCHHETLQTISTEPEAWLDGRDVARKLSIATSMEPLAKHFFMPPPLEGRAWLFRSPVHYNTRITQSIEVKTMQVSASRGSEGLDCFKAVWRDILHLAAEWQSTGLCCDRISIMLQNRPSQVDLEPILLQHLLGVYEELDFLASIFEDDMKSQDELRVMASEENGNFANTAALYRKLFRDMQGIELLDQEFFVSSSRKQTLHHFCLLTQAVGLAMLLQQQCHTGHIHPYFLQYPVSSITLEGYEDYHNTDRPEYSADFGRAARSYDEDLKITARLQDLTCAGKMLGGPVFVFTTIPKQTEPAMLYGSCEDLVDTFGQCSIISVDADNRLNTVVGVRIGGGTIFPTQGTSSSGQRLFHWGDFPTNIDEPSTFGYTEKILIGAPVTNNDCTLKEEDARREANAAGALSLVHVLKPFWFKDQIQAGLQGGQYVNLTAGVVWKHCPGRSLKEAILKGYALNNSLHFLNDLSGLQFSICTGLARRVPLRELLVESPFFDMLDHAGIQGWDSIKENVRELFKAPISHEILRDQCRFPRETLHEACRILLAHLQPTGVGMDGQLRILWPAPEEPGYCFVANPERYPHLQWCHMIQDSEWCATFAAMTTMCIETEGHRCPGRESAVPWRLESSLLSTGMFQPDTAGTVLKVGASYWVGDTGSGVWVTVREPEQGTQVLILNKRIPPSIHKLACRILGWEALRECYMRETLSTDVVVYSRRRSP</sequence>
<organism evidence="1 2">
    <name type="scientific">Fusarium keratoplasticum</name>
    <dbReference type="NCBI Taxonomy" id="1328300"/>
    <lineage>
        <taxon>Eukaryota</taxon>
        <taxon>Fungi</taxon>
        <taxon>Dikarya</taxon>
        <taxon>Ascomycota</taxon>
        <taxon>Pezizomycotina</taxon>
        <taxon>Sordariomycetes</taxon>
        <taxon>Hypocreomycetidae</taxon>
        <taxon>Hypocreales</taxon>
        <taxon>Nectriaceae</taxon>
        <taxon>Fusarium</taxon>
        <taxon>Fusarium solani species complex</taxon>
    </lineage>
</organism>
<reference evidence="1" key="1">
    <citation type="submission" date="2022-06" db="EMBL/GenBank/DDBJ databases">
        <title>Fusarium solani species complex genomes reveal bases of compartmentalisation and animal pathogenesis.</title>
        <authorList>
            <person name="Tsai I.J."/>
        </authorList>
    </citation>
    <scope>NUCLEOTIDE SEQUENCE</scope>
    <source>
        <strain evidence="1">Fu6.1</strain>
    </source>
</reference>